<feature type="transmembrane region" description="Helical" evidence="1">
    <location>
        <begin position="7"/>
        <end position="26"/>
    </location>
</feature>
<dbReference type="InterPro" id="IPR003675">
    <property type="entry name" value="Rce1/LyrA-like_dom"/>
</dbReference>
<reference evidence="3 4" key="1">
    <citation type="journal article" date="2016" name="Front. Microbiol.">
        <title>Comprehensive Phylogenetic Analysis of Bovine Non-aureus Staphylococci Species Based on Whole-Genome Sequencing.</title>
        <authorList>
            <person name="Naushad S."/>
            <person name="Barkema H.W."/>
            <person name="Luby C."/>
            <person name="Condas L.A."/>
            <person name="Nobrega D.B."/>
            <person name="Carson D.A."/>
            <person name="De Buck J."/>
        </authorList>
    </citation>
    <scope>NUCLEOTIDE SEQUENCE [LARGE SCALE GENOMIC DNA]</scope>
    <source>
        <strain evidence="3 4">SNUC 2204</strain>
    </source>
</reference>
<keyword evidence="3" id="KW-0378">Hydrolase</keyword>
<feature type="transmembrane region" description="Helical" evidence="1">
    <location>
        <begin position="194"/>
        <end position="217"/>
    </location>
</feature>
<keyword evidence="1" id="KW-0472">Membrane</keyword>
<dbReference type="GeneID" id="64117543"/>
<organism evidence="3 4">
    <name type="scientific">Mammaliicoccus vitulinus</name>
    <dbReference type="NCBI Taxonomy" id="71237"/>
    <lineage>
        <taxon>Bacteria</taxon>
        <taxon>Bacillati</taxon>
        <taxon>Bacillota</taxon>
        <taxon>Bacilli</taxon>
        <taxon>Bacillales</taxon>
        <taxon>Staphylococcaceae</taxon>
        <taxon>Mammaliicoccus</taxon>
    </lineage>
</organism>
<dbReference type="EMBL" id="PZFK01000002">
    <property type="protein sequence ID" value="PTI30919.1"/>
    <property type="molecule type" value="Genomic_DNA"/>
</dbReference>
<feature type="transmembrane region" description="Helical" evidence="1">
    <location>
        <begin position="131"/>
        <end position="153"/>
    </location>
</feature>
<accession>A0A2T4PWQ8</accession>
<keyword evidence="1" id="KW-1133">Transmembrane helix</keyword>
<comment type="caution">
    <text evidence="3">The sequence shown here is derived from an EMBL/GenBank/DDBJ whole genome shotgun (WGS) entry which is preliminary data.</text>
</comment>
<feature type="transmembrane region" description="Helical" evidence="1">
    <location>
        <begin position="90"/>
        <end position="111"/>
    </location>
</feature>
<gene>
    <name evidence="3" type="ORF">BU072_01170</name>
</gene>
<dbReference type="RefSeq" id="WP_107556564.1">
    <property type="nucleotide sequence ID" value="NZ_BMDF01000005.1"/>
</dbReference>
<sequence length="246" mass="27933">MNKNFKAYLIYILIILSCLLLSIPMLRHLVMEKLEIMKVHSHFSVYQLTLLSMINPLILSLVGLTLGHFLHQKTKLKSVIYQKGKFKKPLMISVLSGVFIGFILVIGEWISNVFIQNKNLLENSFIELLGGVSYGGVLEEIIIRFGLMTLISYSLIKITKRESKSVYIISILISSLIFSLGHLPAMLLVSNSDITISIIKVMTLNMIASTIYGFLYYKYYLECAMVAHIMTHVTSQSILFLITLLF</sequence>
<name>A0A2T4PWQ8_9STAP</name>
<dbReference type="GO" id="GO:0080120">
    <property type="term" value="P:CAAX-box protein maturation"/>
    <property type="evidence" value="ECO:0007669"/>
    <property type="project" value="UniProtKB-ARBA"/>
</dbReference>
<protein>
    <submittedName>
        <fullName evidence="3">CPBP family intramembrane metalloprotease</fullName>
    </submittedName>
</protein>
<feature type="transmembrane region" description="Helical" evidence="1">
    <location>
        <begin position="224"/>
        <end position="245"/>
    </location>
</feature>
<evidence type="ECO:0000256" key="1">
    <source>
        <dbReference type="SAM" id="Phobius"/>
    </source>
</evidence>
<keyword evidence="3" id="KW-0482">Metalloprotease</keyword>
<dbReference type="GO" id="GO:0006508">
    <property type="term" value="P:proteolysis"/>
    <property type="evidence" value="ECO:0007669"/>
    <property type="project" value="UniProtKB-KW"/>
</dbReference>
<feature type="transmembrane region" description="Helical" evidence="1">
    <location>
        <begin position="165"/>
        <end position="188"/>
    </location>
</feature>
<dbReference type="Proteomes" id="UP000241209">
    <property type="component" value="Unassembled WGS sequence"/>
</dbReference>
<keyword evidence="1" id="KW-0812">Transmembrane</keyword>
<dbReference type="Pfam" id="PF02517">
    <property type="entry name" value="Rce1-like"/>
    <property type="match status" value="1"/>
</dbReference>
<evidence type="ECO:0000313" key="4">
    <source>
        <dbReference type="Proteomes" id="UP000241209"/>
    </source>
</evidence>
<proteinExistence type="predicted"/>
<dbReference type="AlphaFoldDB" id="A0A2T4PWQ8"/>
<feature type="domain" description="CAAX prenyl protease 2/Lysostaphin resistance protein A-like" evidence="2">
    <location>
        <begin position="125"/>
        <end position="232"/>
    </location>
</feature>
<evidence type="ECO:0000259" key="2">
    <source>
        <dbReference type="Pfam" id="PF02517"/>
    </source>
</evidence>
<dbReference type="GO" id="GO:0004175">
    <property type="term" value="F:endopeptidase activity"/>
    <property type="evidence" value="ECO:0007669"/>
    <property type="project" value="UniProtKB-ARBA"/>
</dbReference>
<dbReference type="PROSITE" id="PS51257">
    <property type="entry name" value="PROKAR_LIPOPROTEIN"/>
    <property type="match status" value="1"/>
</dbReference>
<feature type="transmembrane region" description="Helical" evidence="1">
    <location>
        <begin position="46"/>
        <end position="70"/>
    </location>
</feature>
<keyword evidence="3" id="KW-0645">Protease</keyword>
<dbReference type="GO" id="GO:0008237">
    <property type="term" value="F:metallopeptidase activity"/>
    <property type="evidence" value="ECO:0007669"/>
    <property type="project" value="UniProtKB-KW"/>
</dbReference>
<evidence type="ECO:0000313" key="3">
    <source>
        <dbReference type="EMBL" id="PTI30919.1"/>
    </source>
</evidence>